<dbReference type="PANTHER" id="PTHR43785:SF12">
    <property type="entry name" value="TYPE-1 GLUTAMINE SYNTHETASE 2"/>
    <property type="match status" value="1"/>
</dbReference>
<proteinExistence type="inferred from homology"/>
<dbReference type="InterPro" id="IPR014746">
    <property type="entry name" value="Gln_synth/guanido_kin_cat_dom"/>
</dbReference>
<evidence type="ECO:0000256" key="2">
    <source>
        <dbReference type="ARBA" id="ARBA00022598"/>
    </source>
</evidence>
<evidence type="ECO:0000256" key="3">
    <source>
        <dbReference type="PROSITE-ProRule" id="PRU01331"/>
    </source>
</evidence>
<dbReference type="RefSeq" id="WP_121688318.1">
    <property type="nucleotide sequence ID" value="NZ_RCUY01000005.1"/>
</dbReference>
<feature type="domain" description="GS catalytic" evidence="5">
    <location>
        <begin position="128"/>
        <end position="465"/>
    </location>
</feature>
<dbReference type="SMART" id="SM01230">
    <property type="entry name" value="Gln-synt_C"/>
    <property type="match status" value="1"/>
</dbReference>
<organism evidence="6 7">
    <name type="scientific">Mycetocola lacteus</name>
    <dbReference type="NCBI Taxonomy" id="76637"/>
    <lineage>
        <taxon>Bacteria</taxon>
        <taxon>Bacillati</taxon>
        <taxon>Actinomycetota</taxon>
        <taxon>Actinomycetes</taxon>
        <taxon>Micrococcales</taxon>
        <taxon>Microbacteriaceae</taxon>
        <taxon>Mycetocola</taxon>
    </lineage>
</organism>
<dbReference type="PANTHER" id="PTHR43785">
    <property type="entry name" value="GAMMA-GLUTAMYLPUTRESCINE SYNTHETASE"/>
    <property type="match status" value="1"/>
</dbReference>
<dbReference type="AlphaFoldDB" id="A0A3L7AUI1"/>
<evidence type="ECO:0000313" key="7">
    <source>
        <dbReference type="Proteomes" id="UP000269438"/>
    </source>
</evidence>
<reference evidence="6 7" key="1">
    <citation type="submission" date="2018-10" db="EMBL/GenBank/DDBJ databases">
        <authorList>
            <person name="Li J."/>
        </authorList>
    </citation>
    <scope>NUCLEOTIDE SEQUENCE [LARGE SCALE GENOMIC DNA]</scope>
    <source>
        <strain evidence="6 7">JCM 11654</strain>
    </source>
</reference>
<dbReference type="Gene3D" id="3.30.590.10">
    <property type="entry name" value="Glutamine synthetase/guanido kinase, catalytic domain"/>
    <property type="match status" value="1"/>
</dbReference>
<evidence type="ECO:0000313" key="6">
    <source>
        <dbReference type="EMBL" id="RLP83191.1"/>
    </source>
</evidence>
<comment type="similarity">
    <text evidence="1 3 4">Belongs to the glutamine synthetase family.</text>
</comment>
<evidence type="ECO:0000256" key="1">
    <source>
        <dbReference type="ARBA" id="ARBA00009897"/>
    </source>
</evidence>
<gene>
    <name evidence="6" type="ORF">D9V34_08140</name>
</gene>
<dbReference type="InterPro" id="IPR036651">
    <property type="entry name" value="Gln_synt_N_sf"/>
</dbReference>
<dbReference type="EMBL" id="RCUY01000005">
    <property type="protein sequence ID" value="RLP83191.1"/>
    <property type="molecule type" value="Genomic_DNA"/>
</dbReference>
<dbReference type="PROSITE" id="PS51987">
    <property type="entry name" value="GS_CATALYTIC"/>
    <property type="match status" value="1"/>
</dbReference>
<dbReference type="SUPFAM" id="SSF54368">
    <property type="entry name" value="Glutamine synthetase, N-terminal domain"/>
    <property type="match status" value="1"/>
</dbReference>
<dbReference type="OrthoDB" id="9807095at2"/>
<dbReference type="Gene3D" id="3.10.20.70">
    <property type="entry name" value="Glutamine synthetase, N-terminal domain"/>
    <property type="match status" value="1"/>
</dbReference>
<dbReference type="InterPro" id="IPR008146">
    <property type="entry name" value="Gln_synth_cat_dom"/>
</dbReference>
<comment type="caution">
    <text evidence="6">The sequence shown here is derived from an EMBL/GenBank/DDBJ whole genome shotgun (WGS) entry which is preliminary data.</text>
</comment>
<keyword evidence="2" id="KW-0436">Ligase</keyword>
<sequence length="465" mass="50156">MTSQSTRIPTAPLTLEDLHQAVADGAIDTVVVAITDHLGRLQGKRLAASTFIADTNPADVEGCDYLLAVDVDNAPQDGYAFSSWETGYGDILFRPDLATLRIAPWLERTAIVQADVLLPSQAPARVSPRQILRAQIARLAELGYAAHLGTELEFLLFDDSYEQAWDRQYAGLTPTGRYNIDYSLLATSRVEPLISAIRAGMAGAGLIVESSKGECHRGQHEITFRYRDALRACDDHVIYKNGAREIAAAHGQALTFMAKFDQEEGNSCHIHFSLTTLDGTPVSAGTGPHGFSPVLSRMLAGQLATLAELTYFFAPTINSYKRFVEGSFAPTSIGWGIDNRTCAYRVVGHGGGLHVENRVGGGDVNPYLAAAALIAGAIHGLTTDIPLPDPVEGNAYLVARTEDSGLDTLPGSLAEARTLLDRSTLARAAFGNDVVDHYVHTADLELAAHAATVTDWERRRGFERL</sequence>
<protein>
    <submittedName>
        <fullName evidence="6">Glutamine synthetase</fullName>
    </submittedName>
</protein>
<dbReference type="Pfam" id="PF00120">
    <property type="entry name" value="Gln-synt_C"/>
    <property type="match status" value="1"/>
</dbReference>
<dbReference type="GO" id="GO:0004356">
    <property type="term" value="F:glutamine synthetase activity"/>
    <property type="evidence" value="ECO:0007669"/>
    <property type="project" value="InterPro"/>
</dbReference>
<accession>A0A3L7AUI1</accession>
<dbReference type="Proteomes" id="UP000269438">
    <property type="component" value="Unassembled WGS sequence"/>
</dbReference>
<dbReference type="GO" id="GO:0006542">
    <property type="term" value="P:glutamine biosynthetic process"/>
    <property type="evidence" value="ECO:0007669"/>
    <property type="project" value="InterPro"/>
</dbReference>
<name>A0A3L7AUI1_9MICO</name>
<evidence type="ECO:0000259" key="5">
    <source>
        <dbReference type="PROSITE" id="PS51987"/>
    </source>
</evidence>
<keyword evidence="7" id="KW-1185">Reference proteome</keyword>
<evidence type="ECO:0000256" key="4">
    <source>
        <dbReference type="RuleBase" id="RU000384"/>
    </source>
</evidence>
<dbReference type="SUPFAM" id="SSF55931">
    <property type="entry name" value="Glutamine synthetase/guanido kinase"/>
    <property type="match status" value="1"/>
</dbReference>